<accession>A0A7G2C7X3</accession>
<name>A0A7G2C7X3_9TRYP</name>
<feature type="region of interest" description="Disordered" evidence="1">
    <location>
        <begin position="1"/>
        <end position="66"/>
    </location>
</feature>
<dbReference type="AlphaFoldDB" id="A0A7G2C7X3"/>
<evidence type="ECO:0000256" key="1">
    <source>
        <dbReference type="SAM" id="MobiDB-lite"/>
    </source>
</evidence>
<feature type="compositionally biased region" description="Basic and acidic residues" evidence="1">
    <location>
        <begin position="43"/>
        <end position="52"/>
    </location>
</feature>
<reference evidence="2 3" key="1">
    <citation type="submission" date="2020-08" db="EMBL/GenBank/DDBJ databases">
        <authorList>
            <person name="Newling K."/>
            <person name="Davey J."/>
            <person name="Forrester S."/>
        </authorList>
    </citation>
    <scope>NUCLEOTIDE SEQUENCE [LARGE SCALE GENOMIC DNA]</scope>
    <source>
        <strain evidence="3">Crithidia deanei Carvalho (ATCC PRA-265)</strain>
    </source>
</reference>
<organism evidence="2 3">
    <name type="scientific">Angomonas deanei</name>
    <dbReference type="NCBI Taxonomy" id="59799"/>
    <lineage>
        <taxon>Eukaryota</taxon>
        <taxon>Discoba</taxon>
        <taxon>Euglenozoa</taxon>
        <taxon>Kinetoplastea</taxon>
        <taxon>Metakinetoplastina</taxon>
        <taxon>Trypanosomatida</taxon>
        <taxon>Trypanosomatidae</taxon>
        <taxon>Strigomonadinae</taxon>
        <taxon>Angomonas</taxon>
    </lineage>
</organism>
<feature type="region of interest" description="Disordered" evidence="1">
    <location>
        <begin position="103"/>
        <end position="174"/>
    </location>
</feature>
<evidence type="ECO:0000313" key="3">
    <source>
        <dbReference type="Proteomes" id="UP000515908"/>
    </source>
</evidence>
<keyword evidence="3" id="KW-1185">Reference proteome</keyword>
<dbReference type="Proteomes" id="UP000515908">
    <property type="component" value="Chromosome 04"/>
</dbReference>
<protein>
    <submittedName>
        <fullName evidence="2">Uncharacterized protein</fullName>
    </submittedName>
</protein>
<dbReference type="EMBL" id="LR877148">
    <property type="protein sequence ID" value="CAD2215131.1"/>
    <property type="molecule type" value="Genomic_DNA"/>
</dbReference>
<feature type="compositionally biased region" description="Gly residues" evidence="1">
    <location>
        <begin position="220"/>
        <end position="239"/>
    </location>
</feature>
<feature type="region of interest" description="Disordered" evidence="1">
    <location>
        <begin position="205"/>
        <end position="262"/>
    </location>
</feature>
<sequence length="262" mass="28026">MSAWSTGNMAAKLKEMNTKPAAPATPPAKVPEEAPAEQLPAPVEKKPVEKKATPAPAPAAAAPAPVTPAIPEPQYVKLGFMFMTEDLASLVDDSITFAGQVKPATPPGPAPVAQPGPSHHHAYNNPTHYQPRPHNHHNVNYNNANVSPAPYNNRPHQHHQHQVQQRSYIPGGAPYPGTGAYSAFPLNPETAPFAPYGNYPPYGGAPPPQKSYGRPYVPYNGGGQPYNGGGQPYGGGYQGGYRLQQNTPYYPSHGDYHPPQQQ</sequence>
<feature type="compositionally biased region" description="Pro residues" evidence="1">
    <location>
        <begin position="104"/>
        <end position="114"/>
    </location>
</feature>
<dbReference type="VEuPathDB" id="TriTrypDB:ADEAN_000258400"/>
<gene>
    <name evidence="2" type="ORF">ADEAN_000258400</name>
</gene>
<evidence type="ECO:0000313" key="2">
    <source>
        <dbReference type="EMBL" id="CAD2215131.1"/>
    </source>
</evidence>
<proteinExistence type="predicted"/>
<feature type="compositionally biased region" description="Low complexity" evidence="1">
    <location>
        <begin position="138"/>
        <end position="153"/>
    </location>
</feature>
<feature type="compositionally biased region" description="Low complexity" evidence="1">
    <location>
        <begin position="162"/>
        <end position="174"/>
    </location>
</feature>